<protein>
    <submittedName>
        <fullName evidence="2">Uncharacterized protein</fullName>
    </submittedName>
</protein>
<dbReference type="EMBL" id="PGTM01000082">
    <property type="protein sequence ID" value="PJF36074.1"/>
    <property type="molecule type" value="Genomic_DNA"/>
</dbReference>
<sequence>MQCQQKCIRRRSARGQGLAEYALALVLVGIVSIAALFSLGLAVQRTLGVLVGSIGGTTSSAVGDITVEITRAECQVDIYRDLLGYFIEGNSNADPSTLILRTNFGDGVNRAGQALLLEPNGPGRFKLERLETGVPVEPGNCPTGIAIQAPNGAIATAPMRIRVFTDPFPP</sequence>
<keyword evidence="1" id="KW-0812">Transmembrane</keyword>
<accession>A0A2M8PEU4</accession>
<evidence type="ECO:0000313" key="3">
    <source>
        <dbReference type="Proteomes" id="UP000229681"/>
    </source>
</evidence>
<feature type="transmembrane region" description="Helical" evidence="1">
    <location>
        <begin position="21"/>
        <end position="43"/>
    </location>
</feature>
<reference evidence="2 3" key="1">
    <citation type="submission" date="2017-11" db="EMBL/GenBank/DDBJ databases">
        <title>Evolution of Phototrophy in the Chloroflexi Phylum Driven by Horizontal Gene Transfer.</title>
        <authorList>
            <person name="Ward L.M."/>
            <person name="Hemp J."/>
            <person name="Shih P.M."/>
            <person name="Mcglynn S.E."/>
            <person name="Fischer W."/>
        </authorList>
    </citation>
    <scope>NUCLEOTIDE SEQUENCE [LARGE SCALE GENOMIC DNA]</scope>
    <source>
        <strain evidence="2">JP3_13</strain>
    </source>
</reference>
<evidence type="ECO:0000313" key="2">
    <source>
        <dbReference type="EMBL" id="PJF36074.1"/>
    </source>
</evidence>
<dbReference type="AlphaFoldDB" id="A0A2M8PEU4"/>
<gene>
    <name evidence="2" type="ORF">CUN49_07315</name>
</gene>
<keyword evidence="1" id="KW-1133">Transmembrane helix</keyword>
<dbReference type="Proteomes" id="UP000229681">
    <property type="component" value="Unassembled WGS sequence"/>
</dbReference>
<name>A0A2M8PEU4_9CHLR</name>
<proteinExistence type="predicted"/>
<evidence type="ECO:0000256" key="1">
    <source>
        <dbReference type="SAM" id="Phobius"/>
    </source>
</evidence>
<organism evidence="2 3">
    <name type="scientific">Candidatus Thermofonsia Clade 1 bacterium</name>
    <dbReference type="NCBI Taxonomy" id="2364210"/>
    <lineage>
        <taxon>Bacteria</taxon>
        <taxon>Bacillati</taxon>
        <taxon>Chloroflexota</taxon>
        <taxon>Candidatus Thermofontia</taxon>
        <taxon>Candidatus Thermofonsia Clade 1</taxon>
    </lineage>
</organism>
<keyword evidence="1" id="KW-0472">Membrane</keyword>
<comment type="caution">
    <text evidence="2">The sequence shown here is derived from an EMBL/GenBank/DDBJ whole genome shotgun (WGS) entry which is preliminary data.</text>
</comment>